<protein>
    <submittedName>
        <fullName evidence="1">Uncharacterized protein</fullName>
    </submittedName>
</protein>
<proteinExistence type="predicted"/>
<evidence type="ECO:0000313" key="1">
    <source>
        <dbReference type="EMBL" id="JAH02819.1"/>
    </source>
</evidence>
<reference evidence="1" key="2">
    <citation type="journal article" date="2015" name="Fish Shellfish Immunol.">
        <title>Early steps in the European eel (Anguilla anguilla)-Vibrio vulnificus interaction in the gills: Role of the RtxA13 toxin.</title>
        <authorList>
            <person name="Callol A."/>
            <person name="Pajuelo D."/>
            <person name="Ebbesson L."/>
            <person name="Teles M."/>
            <person name="MacKenzie S."/>
            <person name="Amaro C."/>
        </authorList>
    </citation>
    <scope>NUCLEOTIDE SEQUENCE</scope>
</reference>
<accession>A0A0E9PE85</accession>
<organism evidence="1">
    <name type="scientific">Anguilla anguilla</name>
    <name type="common">European freshwater eel</name>
    <name type="synonym">Muraena anguilla</name>
    <dbReference type="NCBI Taxonomy" id="7936"/>
    <lineage>
        <taxon>Eukaryota</taxon>
        <taxon>Metazoa</taxon>
        <taxon>Chordata</taxon>
        <taxon>Craniata</taxon>
        <taxon>Vertebrata</taxon>
        <taxon>Euteleostomi</taxon>
        <taxon>Actinopterygii</taxon>
        <taxon>Neopterygii</taxon>
        <taxon>Teleostei</taxon>
        <taxon>Anguilliformes</taxon>
        <taxon>Anguillidae</taxon>
        <taxon>Anguilla</taxon>
    </lineage>
</organism>
<dbReference type="AlphaFoldDB" id="A0A0E9PE85"/>
<reference evidence="1" key="1">
    <citation type="submission" date="2014-11" db="EMBL/GenBank/DDBJ databases">
        <authorList>
            <person name="Amaro Gonzalez C."/>
        </authorList>
    </citation>
    <scope>NUCLEOTIDE SEQUENCE</scope>
</reference>
<name>A0A0E9PE85_ANGAN</name>
<sequence>MVPVYMFRHLTGAPVHNELLNVHAYRFRQ</sequence>
<dbReference type="EMBL" id="GBXM01105758">
    <property type="protein sequence ID" value="JAH02819.1"/>
    <property type="molecule type" value="Transcribed_RNA"/>
</dbReference>